<evidence type="ECO:0008006" key="4">
    <source>
        <dbReference type="Google" id="ProtNLM"/>
    </source>
</evidence>
<protein>
    <recommendedName>
        <fullName evidence="4">BTB domain-containing protein</fullName>
    </recommendedName>
</protein>
<comment type="caution">
    <text evidence="2">The sequence shown here is derived from an EMBL/GenBank/DDBJ whole genome shotgun (WGS) entry which is preliminary data.</text>
</comment>
<accession>A0A835VRY3</accession>
<dbReference type="OrthoDB" id="549971at2759"/>
<keyword evidence="3" id="KW-1185">Reference proteome</keyword>
<name>A0A835VRY3_CHLIN</name>
<feature type="compositionally biased region" description="Low complexity" evidence="1">
    <location>
        <begin position="104"/>
        <end position="133"/>
    </location>
</feature>
<evidence type="ECO:0000313" key="2">
    <source>
        <dbReference type="EMBL" id="KAG2423191.1"/>
    </source>
</evidence>
<dbReference type="EMBL" id="JAEHOC010000084">
    <property type="protein sequence ID" value="KAG2423191.1"/>
    <property type="molecule type" value="Genomic_DNA"/>
</dbReference>
<reference evidence="2" key="1">
    <citation type="journal article" date="2020" name="bioRxiv">
        <title>Comparative genomics of Chlamydomonas.</title>
        <authorList>
            <person name="Craig R.J."/>
            <person name="Hasan A.R."/>
            <person name="Ness R.W."/>
            <person name="Keightley P.D."/>
        </authorList>
    </citation>
    <scope>NUCLEOTIDE SEQUENCE</scope>
    <source>
        <strain evidence="2">SAG 7.73</strain>
    </source>
</reference>
<evidence type="ECO:0000313" key="3">
    <source>
        <dbReference type="Proteomes" id="UP000650467"/>
    </source>
</evidence>
<dbReference type="Proteomes" id="UP000650467">
    <property type="component" value="Unassembled WGS sequence"/>
</dbReference>
<evidence type="ECO:0000256" key="1">
    <source>
        <dbReference type="SAM" id="MobiDB-lite"/>
    </source>
</evidence>
<feature type="region of interest" description="Disordered" evidence="1">
    <location>
        <begin position="103"/>
        <end position="133"/>
    </location>
</feature>
<dbReference type="InterPro" id="IPR011333">
    <property type="entry name" value="SKP1/BTB/POZ_sf"/>
</dbReference>
<proteinExistence type="predicted"/>
<gene>
    <name evidence="2" type="ORF">HXX76_010959</name>
</gene>
<dbReference type="AlphaFoldDB" id="A0A835VRY3"/>
<dbReference type="Gene3D" id="3.30.710.10">
    <property type="entry name" value="Potassium Channel Kv1.1, Chain A"/>
    <property type="match status" value="1"/>
</dbReference>
<sequence>MRNLASHVLAAASNGKPFADLGVNNASVVATAAAMRVEPQDLVAGFDAILARSKLARLRFHKRVRIEVLDDDTLEAAGLVTKELESLANSFVTLSFVDVPPAPSQLQPAQQSQQQSQELAQPGNSQQMQQSPQKQQQLIVDRAVLWHASPMLRGMFEDTCGGSGNSMGSGAGAGGGSGRGGCSPAVLVLPGDRAEDWEVALRLLQAGGEALELVTWDNVVPLCRLADKYDIARLRQDCAWFLSANAAQLTLTAPPTAPQNLLHAASLVERYLGQKRIQAAMLSALTTVITSAITY</sequence>
<organism evidence="2 3">
    <name type="scientific">Chlamydomonas incerta</name>
    <dbReference type="NCBI Taxonomy" id="51695"/>
    <lineage>
        <taxon>Eukaryota</taxon>
        <taxon>Viridiplantae</taxon>
        <taxon>Chlorophyta</taxon>
        <taxon>core chlorophytes</taxon>
        <taxon>Chlorophyceae</taxon>
        <taxon>CS clade</taxon>
        <taxon>Chlamydomonadales</taxon>
        <taxon>Chlamydomonadaceae</taxon>
        <taxon>Chlamydomonas</taxon>
    </lineage>
</organism>